<dbReference type="PROSITE" id="PS51257">
    <property type="entry name" value="PROKAR_LIPOPROTEIN"/>
    <property type="match status" value="1"/>
</dbReference>
<dbReference type="PANTHER" id="PTHR46825">
    <property type="entry name" value="D-ALANYL-D-ALANINE-CARBOXYPEPTIDASE/ENDOPEPTIDASE AMPH"/>
    <property type="match status" value="1"/>
</dbReference>
<keyword evidence="3" id="KW-1185">Reference proteome</keyword>
<evidence type="ECO:0000313" key="3">
    <source>
        <dbReference type="Proteomes" id="UP000588068"/>
    </source>
</evidence>
<feature type="domain" description="Beta-lactamase-related" evidence="1">
    <location>
        <begin position="65"/>
        <end position="379"/>
    </location>
</feature>
<dbReference type="RefSeq" id="WP_184335596.1">
    <property type="nucleotide sequence ID" value="NZ_JACHHZ010000007.1"/>
</dbReference>
<dbReference type="InterPro" id="IPR012338">
    <property type="entry name" value="Beta-lactam/transpept-like"/>
</dbReference>
<dbReference type="InterPro" id="IPR001466">
    <property type="entry name" value="Beta-lactam-related"/>
</dbReference>
<dbReference type="InterPro" id="IPR050491">
    <property type="entry name" value="AmpC-like"/>
</dbReference>
<gene>
    <name evidence="2" type="ORF">HNQ60_005120</name>
</gene>
<comment type="caution">
    <text evidence="2">The sequence shown here is derived from an EMBL/GenBank/DDBJ whole genome shotgun (WGS) entry which is preliminary data.</text>
</comment>
<dbReference type="Pfam" id="PF00144">
    <property type="entry name" value="Beta-lactamase"/>
    <property type="match status" value="1"/>
</dbReference>
<dbReference type="Gene3D" id="3.40.710.10">
    <property type="entry name" value="DD-peptidase/beta-lactamase superfamily"/>
    <property type="match status" value="1"/>
</dbReference>
<organism evidence="2 3">
    <name type="scientific">Povalibacter uvarum</name>
    <dbReference type="NCBI Taxonomy" id="732238"/>
    <lineage>
        <taxon>Bacteria</taxon>
        <taxon>Pseudomonadati</taxon>
        <taxon>Pseudomonadota</taxon>
        <taxon>Gammaproteobacteria</taxon>
        <taxon>Steroidobacterales</taxon>
        <taxon>Steroidobacteraceae</taxon>
        <taxon>Povalibacter</taxon>
    </lineage>
</organism>
<accession>A0A841HWB5</accession>
<dbReference type="AlphaFoldDB" id="A0A841HWB5"/>
<reference evidence="2 3" key="1">
    <citation type="submission" date="2020-08" db="EMBL/GenBank/DDBJ databases">
        <title>Genomic Encyclopedia of Type Strains, Phase IV (KMG-IV): sequencing the most valuable type-strain genomes for metagenomic binning, comparative biology and taxonomic classification.</title>
        <authorList>
            <person name="Goeker M."/>
        </authorList>
    </citation>
    <scope>NUCLEOTIDE SEQUENCE [LARGE SCALE GENOMIC DNA]</scope>
    <source>
        <strain evidence="2 3">DSM 26723</strain>
    </source>
</reference>
<dbReference type="Proteomes" id="UP000588068">
    <property type="component" value="Unassembled WGS sequence"/>
</dbReference>
<sequence length="490" mass="53574">MHRHVICIVLISGITACATTQPEAKPPEAPQRWTCSGEENARKQQIEHNMLPRVVFEGETTPVRIESRMAAHKTPALSVAVINDGKLDWSSAWGVLGVDSAQAGCDSLFQAGSLAKPVTLLAALRMKEAGLIDFDRNIDSYLVSYDLPAGRQTEGNPVTFRNLFAHTAGITPGGYAGYAQTEALPTDQQIVRAEPPSNSRKVEVLNEPGTSLIYSGGGYTVIEIALQDQLRKPFEQIMSEWLIDPVGMKQATYAQPPPPAIRERIARGHRADGSIVPDGWRNHPEQAAAGLWATANDMAAFLLEIYKAHNGNSKVLSQASIRELLAAPIERHAYGFRLIGEADQVFITHYGGTEGYRAGMTLNLRTGDGAVYLSNSDAGSDLGAEFLAAVSRVYEWTAFREVRVTRVTQPVEVLQSLAGVYTFPRGRDVSVVYEKQLTLVFPNGDRYALEPIKGAPRRFIHPASAVEVTFEGEGLQTRLHLYGQIGTRRP</sequence>
<evidence type="ECO:0000259" key="1">
    <source>
        <dbReference type="Pfam" id="PF00144"/>
    </source>
</evidence>
<dbReference type="PANTHER" id="PTHR46825:SF12">
    <property type="entry name" value="PENICILLIN-BINDING PROTEIN 4"/>
    <property type="match status" value="1"/>
</dbReference>
<evidence type="ECO:0000313" key="2">
    <source>
        <dbReference type="EMBL" id="MBB6096198.1"/>
    </source>
</evidence>
<dbReference type="SUPFAM" id="SSF56601">
    <property type="entry name" value="beta-lactamase/transpeptidase-like"/>
    <property type="match status" value="1"/>
</dbReference>
<protein>
    <submittedName>
        <fullName evidence="2">CubicO group peptidase (Beta-lactamase class C family)</fullName>
    </submittedName>
</protein>
<proteinExistence type="predicted"/>
<name>A0A841HWB5_9GAMM</name>
<dbReference type="EMBL" id="JACHHZ010000007">
    <property type="protein sequence ID" value="MBB6096198.1"/>
    <property type="molecule type" value="Genomic_DNA"/>
</dbReference>